<organism evidence="1 2">
    <name type="scientific">Rhizoctonia solani</name>
    <dbReference type="NCBI Taxonomy" id="456999"/>
    <lineage>
        <taxon>Eukaryota</taxon>
        <taxon>Fungi</taxon>
        <taxon>Dikarya</taxon>
        <taxon>Basidiomycota</taxon>
        <taxon>Agaricomycotina</taxon>
        <taxon>Agaricomycetes</taxon>
        <taxon>Cantharellales</taxon>
        <taxon>Ceratobasidiaceae</taxon>
        <taxon>Rhizoctonia</taxon>
    </lineage>
</organism>
<name>A0A8H3BM23_9AGAM</name>
<gene>
    <name evidence="1" type="ORF">RDB_LOCUS49369</name>
</gene>
<protein>
    <submittedName>
        <fullName evidence="1">Uncharacterized protein</fullName>
    </submittedName>
</protein>
<evidence type="ECO:0000313" key="1">
    <source>
        <dbReference type="EMBL" id="CAE6459238.1"/>
    </source>
</evidence>
<dbReference type="AlphaFoldDB" id="A0A8H3BM23"/>
<dbReference type="EMBL" id="CAJMWZ010002641">
    <property type="protein sequence ID" value="CAE6459238.1"/>
    <property type="molecule type" value="Genomic_DNA"/>
</dbReference>
<sequence length="140" mass="15814">MSEPSYHPEIMIHQPDSFHLSLSREHFDIKKFMGKWHVIQSTLPLWKSITDVTITYSLKISPSPDTVKFDDIVEYRSRASPGSAKSRVVGIDTLVTTPHGAPEGYESGVSYHWRGKGWHVLPLLSCSLFIYKIIPFSSPG</sequence>
<evidence type="ECO:0000313" key="2">
    <source>
        <dbReference type="Proteomes" id="UP000663850"/>
    </source>
</evidence>
<reference evidence="1" key="1">
    <citation type="submission" date="2021-01" db="EMBL/GenBank/DDBJ databases">
        <authorList>
            <person name="Kaushik A."/>
        </authorList>
    </citation>
    <scope>NUCLEOTIDE SEQUENCE</scope>
    <source>
        <strain evidence="1">Type strain: AG8-Rh-89/</strain>
    </source>
</reference>
<comment type="caution">
    <text evidence="1">The sequence shown here is derived from an EMBL/GenBank/DDBJ whole genome shotgun (WGS) entry which is preliminary data.</text>
</comment>
<proteinExistence type="predicted"/>
<accession>A0A8H3BM23</accession>
<dbReference type="Proteomes" id="UP000663850">
    <property type="component" value="Unassembled WGS sequence"/>
</dbReference>